<dbReference type="AlphaFoldDB" id="B2IJC9"/>
<dbReference type="KEGG" id="bid:Bind_2675"/>
<evidence type="ECO:0000313" key="3">
    <source>
        <dbReference type="Proteomes" id="UP000001695"/>
    </source>
</evidence>
<name>B2IJC9_BEII9</name>
<gene>
    <name evidence="2" type="ordered locus">Bind_2675</name>
</gene>
<dbReference type="InterPro" id="IPR053136">
    <property type="entry name" value="UTP_pyrophosphatase-like"/>
</dbReference>
<reference evidence="3" key="1">
    <citation type="submission" date="2008-03" db="EMBL/GenBank/DDBJ databases">
        <title>Complete sequence of chromosome of Beijerinckia indica subsp. indica ATCC 9039.</title>
        <authorList>
            <consortium name="US DOE Joint Genome Institute"/>
            <person name="Copeland A."/>
            <person name="Lucas S."/>
            <person name="Lapidus A."/>
            <person name="Glavina del Rio T."/>
            <person name="Dalin E."/>
            <person name="Tice H."/>
            <person name="Bruce D."/>
            <person name="Goodwin L."/>
            <person name="Pitluck S."/>
            <person name="LaButti K."/>
            <person name="Schmutz J."/>
            <person name="Larimer F."/>
            <person name="Land M."/>
            <person name="Hauser L."/>
            <person name="Kyrpides N."/>
            <person name="Mikhailova N."/>
            <person name="Dunfield P.F."/>
            <person name="Dedysh S.N."/>
            <person name="Liesack W."/>
            <person name="Saw J.H."/>
            <person name="Alam M."/>
            <person name="Chen Y."/>
            <person name="Murrell J.C."/>
            <person name="Richardson P."/>
        </authorList>
    </citation>
    <scope>NUCLEOTIDE SEQUENCE [LARGE SCALE GENOMIC DNA]</scope>
    <source>
        <strain evidence="3">ATCC 9039 / DSM 1715 / NCIMB 8712</strain>
    </source>
</reference>
<dbReference type="InterPro" id="IPR002725">
    <property type="entry name" value="YgjP-like_metallopeptidase"/>
</dbReference>
<dbReference type="RefSeq" id="WP_012385598.1">
    <property type="nucleotide sequence ID" value="NC_010581.1"/>
</dbReference>
<evidence type="ECO:0000313" key="2">
    <source>
        <dbReference type="EMBL" id="ACB96247.1"/>
    </source>
</evidence>
<proteinExistence type="predicted"/>
<dbReference type="EMBL" id="CP001016">
    <property type="protein sequence ID" value="ACB96247.1"/>
    <property type="molecule type" value="Genomic_DNA"/>
</dbReference>
<dbReference type="OrthoDB" id="9795402at2"/>
<dbReference type="eggNOG" id="COG1451">
    <property type="taxonomic scope" value="Bacteria"/>
</dbReference>
<keyword evidence="3" id="KW-1185">Reference proteome</keyword>
<dbReference type="CDD" id="cd07344">
    <property type="entry name" value="M48_yhfN_like"/>
    <property type="match status" value="1"/>
</dbReference>
<dbReference type="Proteomes" id="UP000001695">
    <property type="component" value="Chromosome"/>
</dbReference>
<dbReference type="PANTHER" id="PTHR30399">
    <property type="entry name" value="UNCHARACTERIZED PROTEIN YGJP"/>
    <property type="match status" value="1"/>
</dbReference>
<feature type="domain" description="YgjP-like metallopeptidase" evidence="1">
    <location>
        <begin position="27"/>
        <end position="232"/>
    </location>
</feature>
<sequence>MNIEAHQINVGGLRVDIVRKPIKNLHLGVYPPHGRIRVAAPLAVSDEAVRLAVVTRMGWIKRQRAKFEDQSRQSVRVYISGESHYFLGQRYRLNLIEGARAGQVHVRNSRSLELHVRPGSDQSIRERVFLGWYRQELRSRAAPIIEKYAAVLEIPTPAWGIKRMKTKWGTCNIEARRIWLNLELIKKPPHCLEYVIVHELAHFFERNHSNHFIALMDRLLPQWRILRDELNAAPLAHETWDEV</sequence>
<dbReference type="PANTHER" id="PTHR30399:SF1">
    <property type="entry name" value="UTP PYROPHOSPHATASE"/>
    <property type="match status" value="1"/>
</dbReference>
<organism evidence="2 3">
    <name type="scientific">Beijerinckia indica subsp. indica (strain ATCC 9039 / DSM 1715 / NCIMB 8712)</name>
    <dbReference type="NCBI Taxonomy" id="395963"/>
    <lineage>
        <taxon>Bacteria</taxon>
        <taxon>Pseudomonadati</taxon>
        <taxon>Pseudomonadota</taxon>
        <taxon>Alphaproteobacteria</taxon>
        <taxon>Hyphomicrobiales</taxon>
        <taxon>Beijerinckiaceae</taxon>
        <taxon>Beijerinckia</taxon>
    </lineage>
</organism>
<dbReference type="STRING" id="395963.Bind_2675"/>
<dbReference type="Pfam" id="PF01863">
    <property type="entry name" value="YgjP-like"/>
    <property type="match status" value="1"/>
</dbReference>
<accession>B2IJC9</accession>
<dbReference type="HOGENOM" id="CLU_065947_1_1_5"/>
<dbReference type="Gene3D" id="3.30.2010.10">
    <property type="entry name" value="Metalloproteases ('zincins'), catalytic domain"/>
    <property type="match status" value="1"/>
</dbReference>
<reference evidence="2 3" key="2">
    <citation type="journal article" date="2010" name="J. Bacteriol.">
        <title>Complete genome sequence of Beijerinckia indica subsp. indica.</title>
        <authorList>
            <person name="Tamas I."/>
            <person name="Dedysh S.N."/>
            <person name="Liesack W."/>
            <person name="Stott M.B."/>
            <person name="Alam M."/>
            <person name="Murrell J.C."/>
            <person name="Dunfield P.F."/>
        </authorList>
    </citation>
    <scope>NUCLEOTIDE SEQUENCE [LARGE SCALE GENOMIC DNA]</scope>
    <source>
        <strain evidence="3">ATCC 9039 / DSM 1715 / NCIMB 8712</strain>
    </source>
</reference>
<protein>
    <recommendedName>
        <fullName evidence="1">YgjP-like metallopeptidase domain-containing protein</fullName>
    </recommendedName>
</protein>
<evidence type="ECO:0000259" key="1">
    <source>
        <dbReference type="Pfam" id="PF01863"/>
    </source>
</evidence>